<organism evidence="3 4">
    <name type="scientific">Dyadobacter arcticus</name>
    <dbReference type="NCBI Taxonomy" id="1078754"/>
    <lineage>
        <taxon>Bacteria</taxon>
        <taxon>Pseudomonadati</taxon>
        <taxon>Bacteroidota</taxon>
        <taxon>Cytophagia</taxon>
        <taxon>Cytophagales</taxon>
        <taxon>Spirosomataceae</taxon>
        <taxon>Dyadobacter</taxon>
    </lineage>
</organism>
<gene>
    <name evidence="3" type="ORF">FHS68_000503</name>
</gene>
<dbReference type="InterPro" id="IPR036378">
    <property type="entry name" value="FAS1_dom_sf"/>
</dbReference>
<sequence>MKKNRFVGRFATFFLTVALLSSAVYSCKEKNEDIVKPITITDIILQNEQFSMLRDIMLYAGMSDAMRTENYTLFAPNNNAFGKANIFNSSAITSLPKDSARLFIQNHIVKKSFPYIDLKVGNQESVNRKKLTITKVDSLININKSEILIKDVKAANGLIHVIDSLLVR</sequence>
<dbReference type="InterPro" id="IPR050904">
    <property type="entry name" value="Adhesion/Biosynth-related"/>
</dbReference>
<keyword evidence="4" id="KW-1185">Reference proteome</keyword>
<keyword evidence="1" id="KW-0732">Signal</keyword>
<dbReference type="Gene3D" id="2.30.180.10">
    <property type="entry name" value="FAS1 domain"/>
    <property type="match status" value="1"/>
</dbReference>
<protein>
    <submittedName>
        <fullName evidence="3">Surface protein with fasciclin (FAS1) repeats</fullName>
    </submittedName>
</protein>
<evidence type="ECO:0000313" key="4">
    <source>
        <dbReference type="Proteomes" id="UP001179181"/>
    </source>
</evidence>
<dbReference type="EMBL" id="JAASQJ010000001">
    <property type="protein sequence ID" value="NIJ51347.1"/>
    <property type="molecule type" value="Genomic_DNA"/>
</dbReference>
<dbReference type="InterPro" id="IPR000782">
    <property type="entry name" value="FAS1_domain"/>
</dbReference>
<accession>A0ABX0UED7</accession>
<evidence type="ECO:0000313" key="3">
    <source>
        <dbReference type="EMBL" id="NIJ51347.1"/>
    </source>
</evidence>
<feature type="domain" description="FAS1" evidence="2">
    <location>
        <begin position="37"/>
        <end position="166"/>
    </location>
</feature>
<reference evidence="3 4" key="1">
    <citation type="submission" date="2020-03" db="EMBL/GenBank/DDBJ databases">
        <title>Genomic Encyclopedia of Type Strains, Phase IV (KMG-IV): sequencing the most valuable type-strain genomes for metagenomic binning, comparative biology and taxonomic classification.</title>
        <authorList>
            <person name="Goeker M."/>
        </authorList>
    </citation>
    <scope>NUCLEOTIDE SEQUENCE [LARGE SCALE GENOMIC DNA]</scope>
    <source>
        <strain evidence="3 4">DSM 102865</strain>
    </source>
</reference>
<dbReference type="SUPFAM" id="SSF82153">
    <property type="entry name" value="FAS1 domain"/>
    <property type="match status" value="1"/>
</dbReference>
<dbReference type="PANTHER" id="PTHR10900">
    <property type="entry name" value="PERIOSTIN-RELATED"/>
    <property type="match status" value="1"/>
</dbReference>
<feature type="signal peptide" evidence="1">
    <location>
        <begin position="1"/>
        <end position="26"/>
    </location>
</feature>
<dbReference type="PANTHER" id="PTHR10900:SF77">
    <property type="entry name" value="FI19380P1"/>
    <property type="match status" value="1"/>
</dbReference>
<dbReference type="Pfam" id="PF02469">
    <property type="entry name" value="Fasciclin"/>
    <property type="match status" value="1"/>
</dbReference>
<feature type="chain" id="PRO_5045067106" evidence="1">
    <location>
        <begin position="27"/>
        <end position="168"/>
    </location>
</feature>
<dbReference type="RefSeq" id="WP_167266938.1">
    <property type="nucleotide sequence ID" value="NZ_JAASQJ010000001.1"/>
</dbReference>
<dbReference type="PROSITE" id="PS50213">
    <property type="entry name" value="FAS1"/>
    <property type="match status" value="1"/>
</dbReference>
<evidence type="ECO:0000256" key="1">
    <source>
        <dbReference type="SAM" id="SignalP"/>
    </source>
</evidence>
<dbReference type="SMART" id="SM00554">
    <property type="entry name" value="FAS1"/>
    <property type="match status" value="1"/>
</dbReference>
<dbReference type="PROSITE" id="PS51257">
    <property type="entry name" value="PROKAR_LIPOPROTEIN"/>
    <property type="match status" value="1"/>
</dbReference>
<dbReference type="Proteomes" id="UP001179181">
    <property type="component" value="Unassembled WGS sequence"/>
</dbReference>
<proteinExistence type="predicted"/>
<evidence type="ECO:0000259" key="2">
    <source>
        <dbReference type="PROSITE" id="PS50213"/>
    </source>
</evidence>
<name>A0ABX0UED7_9BACT</name>
<comment type="caution">
    <text evidence="3">The sequence shown here is derived from an EMBL/GenBank/DDBJ whole genome shotgun (WGS) entry which is preliminary data.</text>
</comment>